<dbReference type="EMBL" id="JACGWK010000008">
    <property type="protein sequence ID" value="KAL0338628.1"/>
    <property type="molecule type" value="Genomic_DNA"/>
</dbReference>
<dbReference type="Pfam" id="PF12776">
    <property type="entry name" value="Myb_DNA-bind_3"/>
    <property type="match status" value="1"/>
</dbReference>
<evidence type="ECO:0000313" key="2">
    <source>
        <dbReference type="EMBL" id="KAL0338628.1"/>
    </source>
</evidence>
<organism evidence="2">
    <name type="scientific">Sesamum angustifolium</name>
    <dbReference type="NCBI Taxonomy" id="2727405"/>
    <lineage>
        <taxon>Eukaryota</taxon>
        <taxon>Viridiplantae</taxon>
        <taxon>Streptophyta</taxon>
        <taxon>Embryophyta</taxon>
        <taxon>Tracheophyta</taxon>
        <taxon>Spermatophyta</taxon>
        <taxon>Magnoliopsida</taxon>
        <taxon>eudicotyledons</taxon>
        <taxon>Gunneridae</taxon>
        <taxon>Pentapetalae</taxon>
        <taxon>asterids</taxon>
        <taxon>lamiids</taxon>
        <taxon>Lamiales</taxon>
        <taxon>Pedaliaceae</taxon>
        <taxon>Sesamum</taxon>
    </lineage>
</organism>
<protein>
    <recommendedName>
        <fullName evidence="1">Myb/SANT-like domain-containing protein</fullName>
    </recommendedName>
</protein>
<comment type="caution">
    <text evidence="2">The sequence shown here is derived from an EMBL/GenBank/DDBJ whole genome shotgun (WGS) entry which is preliminary data.</text>
</comment>
<dbReference type="AlphaFoldDB" id="A0AAW2N689"/>
<dbReference type="InterPro" id="IPR024752">
    <property type="entry name" value="Myb/SANT-like_dom"/>
</dbReference>
<feature type="domain" description="Myb/SANT-like" evidence="1">
    <location>
        <begin position="78"/>
        <end position="158"/>
    </location>
</feature>
<sequence>MKALKKASQHIFFFGIVYLKKNLISRCRLQPMHICPAVMLFDTVMGSTLTSFTCNLVSYKVQMANVVPGYRGHGEFQFLKMMAEEIEKGYIPGSIFRPESQVYVFRKFRAAFGAIYSDRFLRSRFKHLKKRYHEFSELLNQKGIYWNKKQNVVHGNETILRTKYRARFRNGAYIGEENFDLMCQIFESGVEFE</sequence>
<dbReference type="PANTHER" id="PTHR46929:SF33">
    <property type="entry name" value="L10-INTERACTING MYB DOMAIN-CONTAINING PROTEIN-LIKE ISOFORM X1"/>
    <property type="match status" value="1"/>
</dbReference>
<reference evidence="2" key="1">
    <citation type="submission" date="2020-06" db="EMBL/GenBank/DDBJ databases">
        <authorList>
            <person name="Li T."/>
            <person name="Hu X."/>
            <person name="Zhang T."/>
            <person name="Song X."/>
            <person name="Zhang H."/>
            <person name="Dai N."/>
            <person name="Sheng W."/>
            <person name="Hou X."/>
            <person name="Wei L."/>
        </authorList>
    </citation>
    <scope>NUCLEOTIDE SEQUENCE</scope>
    <source>
        <strain evidence="2">G01</strain>
        <tissue evidence="2">Leaf</tissue>
    </source>
</reference>
<name>A0AAW2N689_9LAMI</name>
<accession>A0AAW2N689</accession>
<gene>
    <name evidence="2" type="ORF">Sangu_1384900</name>
</gene>
<proteinExistence type="predicted"/>
<reference evidence="2" key="2">
    <citation type="journal article" date="2024" name="Plant">
        <title>Genomic evolution and insights into agronomic trait innovations of Sesamum species.</title>
        <authorList>
            <person name="Miao H."/>
            <person name="Wang L."/>
            <person name="Qu L."/>
            <person name="Liu H."/>
            <person name="Sun Y."/>
            <person name="Le M."/>
            <person name="Wang Q."/>
            <person name="Wei S."/>
            <person name="Zheng Y."/>
            <person name="Lin W."/>
            <person name="Duan Y."/>
            <person name="Cao H."/>
            <person name="Xiong S."/>
            <person name="Wang X."/>
            <person name="Wei L."/>
            <person name="Li C."/>
            <person name="Ma Q."/>
            <person name="Ju M."/>
            <person name="Zhao R."/>
            <person name="Li G."/>
            <person name="Mu C."/>
            <person name="Tian Q."/>
            <person name="Mei H."/>
            <person name="Zhang T."/>
            <person name="Gao T."/>
            <person name="Zhang H."/>
        </authorList>
    </citation>
    <scope>NUCLEOTIDE SEQUENCE</scope>
    <source>
        <strain evidence="2">G01</strain>
    </source>
</reference>
<evidence type="ECO:0000259" key="1">
    <source>
        <dbReference type="Pfam" id="PF12776"/>
    </source>
</evidence>
<dbReference type="PANTHER" id="PTHR46929">
    <property type="entry name" value="EXPRESSED PROTEIN"/>
    <property type="match status" value="1"/>
</dbReference>